<name>A0A2V0RK13_9ZZZZ</name>
<dbReference type="EMBL" id="BDQE01000164">
    <property type="protein sequence ID" value="GBH22905.1"/>
    <property type="molecule type" value="Genomic_RNA"/>
</dbReference>
<proteinExistence type="predicted"/>
<dbReference type="InterPro" id="IPR043502">
    <property type="entry name" value="DNA/RNA_pol_sf"/>
</dbReference>
<dbReference type="PANTHER" id="PTHR34456:SF13">
    <property type="entry name" value="REVERSE TRANSCRIPTASE DOMAIN-CONTAINING PROTEIN"/>
    <property type="match status" value="1"/>
</dbReference>
<evidence type="ECO:0000313" key="2">
    <source>
        <dbReference type="EMBL" id="GBH22905.1"/>
    </source>
</evidence>
<accession>A0A2V0RK13</accession>
<dbReference type="InterPro" id="IPR008686">
    <property type="entry name" value="RNA_pol_mitovir"/>
</dbReference>
<protein>
    <submittedName>
        <fullName evidence="2">RdRp</fullName>
    </submittedName>
</protein>
<feature type="region of interest" description="Disordered" evidence="1">
    <location>
        <begin position="379"/>
        <end position="398"/>
    </location>
</feature>
<dbReference type="AlphaFoldDB" id="A0A2V0RK13"/>
<dbReference type="Pfam" id="PF05919">
    <property type="entry name" value="Mitovir_RNA_pol"/>
    <property type="match status" value="1"/>
</dbReference>
<organism evidence="2">
    <name type="scientific">viral metagenome</name>
    <dbReference type="NCBI Taxonomy" id="1070528"/>
    <lineage>
        <taxon>unclassified sequences</taxon>
        <taxon>metagenomes</taxon>
        <taxon>organismal metagenomes</taxon>
    </lineage>
</organism>
<reference evidence="2" key="1">
    <citation type="submission" date="2017-04" db="EMBL/GenBank/DDBJ databases">
        <title>Unveiling RNA virosphere associated with marine microorganisms.</title>
        <authorList>
            <person name="Urayama S."/>
            <person name="Takaki Y."/>
            <person name="Nishi S."/>
            <person name="Yoshida Y."/>
            <person name="Deguchi S."/>
            <person name="Takai K."/>
            <person name="Nunoura T."/>
        </authorList>
    </citation>
    <scope>NUCLEOTIDE SEQUENCE</scope>
</reference>
<dbReference type="PANTHER" id="PTHR34456">
    <property type="entry name" value="MITOVIRUS RNA-DEPENDENT RNA POLYMERASE"/>
    <property type="match status" value="1"/>
</dbReference>
<sequence length="503" mass="57164">MNLSNKAGPNGPATLSAYADVRPLEEDADLYEAVKSKLQLTKPKIDLDIHARRKIKGNFNHSKLVFLPDKSGKTRVIAIGDWWSNLALTDLHLAFMSGLKKLQGDCTYVQDKIPKLIKRMGPNLFSSDMSAFTDRFPIEIEEAIVKSRYGEEIGVLWRRILQRKFPSKDGYIQYKVGNPMGLLSSWAVSSFTHHYIKWWCRRKHPEVKGYKSLVLGDDSLCNNEDVYNTYLTVIKELGVSISHDKCSVSKDGYAEFAKRLFTPSGEITGIPVDILKGVRHDPSLFIELVKIMRSRGYKDEHIAPGVQSLLLSMPKKVMMTVLFVLSSSEDYTGMPPLVIGEGGALLVDPPVYGGLSEDSMKSHIEQAQREIFWREVDDKIHGEGSSPPTESPKQRSQMNIPKCHPAYADIQTGIYQYMYHGDGYNEFSIFEAWQQNKDFDLVNIPSMNPYKYTIRNQRVSEARYNVLKKARAFALGFQEYSTEVPMKISNSYLFHLAFARMNE</sequence>
<comment type="caution">
    <text evidence="2">The sequence shown here is derived from an EMBL/GenBank/DDBJ whole genome shotgun (WGS) entry which is preliminary data.</text>
</comment>
<dbReference type="SUPFAM" id="SSF56672">
    <property type="entry name" value="DNA/RNA polymerases"/>
    <property type="match status" value="1"/>
</dbReference>
<evidence type="ECO:0000256" key="1">
    <source>
        <dbReference type="SAM" id="MobiDB-lite"/>
    </source>
</evidence>